<dbReference type="EMBL" id="ADLN01000001">
    <property type="protein sequence ID" value="EHI61577.1"/>
    <property type="molecule type" value="Genomic_DNA"/>
</dbReference>
<gene>
    <name evidence="1" type="ORF">HMPREF9473_00028</name>
</gene>
<accession>G5I938</accession>
<dbReference type="InterPro" id="IPR024541">
    <property type="entry name" value="DUF3881"/>
</dbReference>
<dbReference type="Pfam" id="PF12997">
    <property type="entry name" value="DUF3881"/>
    <property type="match status" value="1"/>
</dbReference>
<proteinExistence type="predicted"/>
<dbReference type="RefSeq" id="WP_006778088.1">
    <property type="nucleotide sequence ID" value="NZ_CP040506.1"/>
</dbReference>
<dbReference type="AlphaFoldDB" id="G5I938"/>
<keyword evidence="2" id="KW-1185">Reference proteome</keyword>
<dbReference type="OrthoDB" id="9774037at2"/>
<dbReference type="PATRIC" id="fig|742737.3.peg.29"/>
<protein>
    <submittedName>
        <fullName evidence="1">Uncharacterized protein</fullName>
    </submittedName>
</protein>
<reference evidence="1 2" key="1">
    <citation type="submission" date="2011-08" db="EMBL/GenBank/DDBJ databases">
        <title>The Genome Sequence of Clostridium hathewayi WAL-18680.</title>
        <authorList>
            <consortium name="The Broad Institute Genome Sequencing Platform"/>
            <person name="Earl A."/>
            <person name="Ward D."/>
            <person name="Feldgarden M."/>
            <person name="Gevers D."/>
            <person name="Finegold S.M."/>
            <person name="Summanen P.H."/>
            <person name="Molitoris D.R."/>
            <person name="Song M."/>
            <person name="Daigneault M."/>
            <person name="Allen-Vercoe E."/>
            <person name="Young S.K."/>
            <person name="Zeng Q."/>
            <person name="Gargeya S."/>
            <person name="Fitzgerald M."/>
            <person name="Haas B."/>
            <person name="Abouelleil A."/>
            <person name="Alvarado L."/>
            <person name="Arachchi H.M."/>
            <person name="Berlin A."/>
            <person name="Brown A."/>
            <person name="Chapman S.B."/>
            <person name="Chen Z."/>
            <person name="Dunbar C."/>
            <person name="Freedman E."/>
            <person name="Gearin G."/>
            <person name="Gellesch M."/>
            <person name="Goldberg J."/>
            <person name="Griggs A."/>
            <person name="Gujja S."/>
            <person name="Heiman D."/>
            <person name="Howarth C."/>
            <person name="Larson L."/>
            <person name="Lui A."/>
            <person name="MacDonald P.J.P."/>
            <person name="Montmayeur A."/>
            <person name="Murphy C."/>
            <person name="Neiman D."/>
            <person name="Pearson M."/>
            <person name="Priest M."/>
            <person name="Roberts A."/>
            <person name="Saif S."/>
            <person name="Shea T."/>
            <person name="Shenoy N."/>
            <person name="Sisk P."/>
            <person name="Stolte C."/>
            <person name="Sykes S."/>
            <person name="Wortman J."/>
            <person name="Nusbaum C."/>
            <person name="Birren B."/>
        </authorList>
    </citation>
    <scope>NUCLEOTIDE SEQUENCE [LARGE SCALE GENOMIC DNA]</scope>
    <source>
        <strain evidence="1 2">WAL-18680</strain>
    </source>
</reference>
<evidence type="ECO:0000313" key="1">
    <source>
        <dbReference type="EMBL" id="EHI61577.1"/>
    </source>
</evidence>
<organism evidence="1 2">
    <name type="scientific">Hungatella hathewayi WAL-18680</name>
    <dbReference type="NCBI Taxonomy" id="742737"/>
    <lineage>
        <taxon>Bacteria</taxon>
        <taxon>Bacillati</taxon>
        <taxon>Bacillota</taxon>
        <taxon>Clostridia</taxon>
        <taxon>Lachnospirales</taxon>
        <taxon>Lachnospiraceae</taxon>
        <taxon>Hungatella</taxon>
    </lineage>
</organism>
<sequence length="292" mass="33714">MHKFLRTVGFSMYQKKRDIDKLIQGLAEDRDKMRILQLDSEESLCELRVETAPGMGIAIVGGLDERDRFDVEYYYPYFVSHERSSIADCSIQRHTEKETYAGLLDDYRVGISLIYYVENMMEYRTRELAHESVDVDYVSLSGLCVNGKVLLPIQKTQKQIEMAKVASKDRNNLLEAAKNGDEDAMETLTIEDIDLYSQVSKRMIKEDIYSIIDTCFLPCGIECDQYSVIGDILHIDVFKNRITEEEVYDFTLDCNDIIFHTAINKKDLIGEPKVGRRFKGQIWMQGTAKFKS</sequence>
<dbReference type="Proteomes" id="UP000005384">
    <property type="component" value="Unassembled WGS sequence"/>
</dbReference>
<comment type="caution">
    <text evidence="1">The sequence shown here is derived from an EMBL/GenBank/DDBJ whole genome shotgun (WGS) entry which is preliminary data.</text>
</comment>
<dbReference type="HOGENOM" id="CLU_958785_0_0_9"/>
<name>G5I938_9FIRM</name>
<evidence type="ECO:0000313" key="2">
    <source>
        <dbReference type="Proteomes" id="UP000005384"/>
    </source>
</evidence>